<feature type="compositionally biased region" description="Basic and acidic residues" evidence="5">
    <location>
        <begin position="123"/>
        <end position="133"/>
    </location>
</feature>
<feature type="compositionally biased region" description="Low complexity" evidence="5">
    <location>
        <begin position="1184"/>
        <end position="1195"/>
    </location>
</feature>
<organism evidence="7 8">
    <name type="scientific">Stachybotrys chlorohalonatus (strain IBT 40285)</name>
    <dbReference type="NCBI Taxonomy" id="1283841"/>
    <lineage>
        <taxon>Eukaryota</taxon>
        <taxon>Fungi</taxon>
        <taxon>Dikarya</taxon>
        <taxon>Ascomycota</taxon>
        <taxon>Pezizomycotina</taxon>
        <taxon>Sordariomycetes</taxon>
        <taxon>Hypocreomycetidae</taxon>
        <taxon>Hypocreales</taxon>
        <taxon>Stachybotryaceae</taxon>
        <taxon>Stachybotrys</taxon>
    </lineage>
</organism>
<feature type="compositionally biased region" description="Low complexity" evidence="5">
    <location>
        <begin position="706"/>
        <end position="718"/>
    </location>
</feature>
<feature type="compositionally biased region" description="Polar residues" evidence="5">
    <location>
        <begin position="884"/>
        <end position="898"/>
    </location>
</feature>
<gene>
    <name evidence="7" type="ORF">S40285_07582</name>
</gene>
<reference evidence="7 8" key="1">
    <citation type="journal article" date="2014" name="BMC Genomics">
        <title>Comparative genome sequencing reveals chemotype-specific gene clusters in the toxigenic black mold Stachybotrys.</title>
        <authorList>
            <person name="Semeiks J."/>
            <person name="Borek D."/>
            <person name="Otwinowski Z."/>
            <person name="Grishin N.V."/>
        </authorList>
    </citation>
    <scope>NUCLEOTIDE SEQUENCE [LARGE SCALE GENOMIC DNA]</scope>
    <source>
        <strain evidence="7 8">IBT 40285</strain>
    </source>
</reference>
<feature type="region of interest" description="Disordered" evidence="5">
    <location>
        <begin position="216"/>
        <end position="248"/>
    </location>
</feature>
<feature type="compositionally biased region" description="Basic and acidic residues" evidence="5">
    <location>
        <begin position="44"/>
        <end position="54"/>
    </location>
</feature>
<evidence type="ECO:0000256" key="2">
    <source>
        <dbReference type="ARBA" id="ARBA00022692"/>
    </source>
</evidence>
<evidence type="ECO:0000313" key="8">
    <source>
        <dbReference type="Proteomes" id="UP000028524"/>
    </source>
</evidence>
<feature type="compositionally biased region" description="Polar residues" evidence="5">
    <location>
        <begin position="1250"/>
        <end position="1261"/>
    </location>
</feature>
<dbReference type="OrthoDB" id="5430750at2759"/>
<proteinExistence type="predicted"/>
<feature type="region of interest" description="Disordered" evidence="5">
    <location>
        <begin position="1"/>
        <end position="188"/>
    </location>
</feature>
<evidence type="ECO:0000256" key="4">
    <source>
        <dbReference type="ARBA" id="ARBA00023136"/>
    </source>
</evidence>
<protein>
    <submittedName>
        <fullName evidence="7">Uncharacterized protein</fullName>
    </submittedName>
</protein>
<feature type="compositionally biased region" description="Basic and acidic residues" evidence="5">
    <location>
        <begin position="1052"/>
        <end position="1061"/>
    </location>
</feature>
<evidence type="ECO:0000256" key="3">
    <source>
        <dbReference type="ARBA" id="ARBA00022989"/>
    </source>
</evidence>
<dbReference type="InterPro" id="IPR050829">
    <property type="entry name" value="CorA_MIT"/>
</dbReference>
<dbReference type="STRING" id="1283841.A0A084Q9A2"/>
<feature type="compositionally biased region" description="Low complexity" evidence="5">
    <location>
        <begin position="762"/>
        <end position="775"/>
    </location>
</feature>
<comment type="subcellular location">
    <subcellularLocation>
        <location evidence="1">Membrane</location>
        <topology evidence="1">Multi-pass membrane protein</topology>
    </subcellularLocation>
</comment>
<dbReference type="PANTHER" id="PTHR47685">
    <property type="entry name" value="MAGNESIUM TRANSPORT PROTEIN CORA"/>
    <property type="match status" value="1"/>
</dbReference>
<evidence type="ECO:0000256" key="1">
    <source>
        <dbReference type="ARBA" id="ARBA00004141"/>
    </source>
</evidence>
<feature type="compositionally biased region" description="Acidic residues" evidence="5">
    <location>
        <begin position="1226"/>
        <end position="1235"/>
    </location>
</feature>
<dbReference type="GO" id="GO:0046873">
    <property type="term" value="F:metal ion transmembrane transporter activity"/>
    <property type="evidence" value="ECO:0007669"/>
    <property type="project" value="InterPro"/>
</dbReference>
<dbReference type="PANTHER" id="PTHR47685:SF1">
    <property type="entry name" value="MAGNESIUM TRANSPORT PROTEIN CORA"/>
    <property type="match status" value="1"/>
</dbReference>
<dbReference type="EMBL" id="KL660916">
    <property type="protein sequence ID" value="KFA60537.1"/>
    <property type="molecule type" value="Genomic_DNA"/>
</dbReference>
<dbReference type="GO" id="GO:0016020">
    <property type="term" value="C:membrane"/>
    <property type="evidence" value="ECO:0007669"/>
    <property type="project" value="UniProtKB-SubCell"/>
</dbReference>
<feature type="compositionally biased region" description="Basic and acidic residues" evidence="5">
    <location>
        <begin position="664"/>
        <end position="693"/>
    </location>
</feature>
<dbReference type="SUPFAM" id="SSF144083">
    <property type="entry name" value="Magnesium transport protein CorA, transmembrane region"/>
    <property type="match status" value="1"/>
</dbReference>
<feature type="compositionally biased region" description="Basic and acidic residues" evidence="5">
    <location>
        <begin position="743"/>
        <end position="753"/>
    </location>
</feature>
<keyword evidence="8" id="KW-1185">Reference proteome</keyword>
<evidence type="ECO:0000256" key="6">
    <source>
        <dbReference type="SAM" id="Phobius"/>
    </source>
</evidence>
<feature type="compositionally biased region" description="Polar residues" evidence="5">
    <location>
        <begin position="726"/>
        <end position="740"/>
    </location>
</feature>
<feature type="transmembrane region" description="Helical" evidence="6">
    <location>
        <begin position="2094"/>
        <end position="2114"/>
    </location>
</feature>
<feature type="compositionally biased region" description="Acidic residues" evidence="5">
    <location>
        <begin position="1149"/>
        <end position="1159"/>
    </location>
</feature>
<dbReference type="Pfam" id="PF01544">
    <property type="entry name" value="CorA"/>
    <property type="match status" value="1"/>
</dbReference>
<feature type="transmembrane region" description="Helical" evidence="6">
    <location>
        <begin position="2023"/>
        <end position="2047"/>
    </location>
</feature>
<feature type="compositionally biased region" description="Basic and acidic residues" evidence="5">
    <location>
        <begin position="968"/>
        <end position="1000"/>
    </location>
</feature>
<feature type="compositionally biased region" description="Pro residues" evidence="5">
    <location>
        <begin position="224"/>
        <end position="236"/>
    </location>
</feature>
<dbReference type="InterPro" id="IPR045863">
    <property type="entry name" value="CorA_TM1_TM2"/>
</dbReference>
<dbReference type="HOGENOM" id="CLU_231896_0_0_1"/>
<keyword evidence="2 6" id="KW-0812">Transmembrane</keyword>
<dbReference type="InterPro" id="IPR002523">
    <property type="entry name" value="MgTranspt_CorA/ZnTranspt_ZntB"/>
</dbReference>
<feature type="region of interest" description="Disordered" evidence="5">
    <location>
        <begin position="1076"/>
        <end position="1273"/>
    </location>
</feature>
<keyword evidence="3 6" id="KW-1133">Transmembrane helix</keyword>
<dbReference type="Gene3D" id="1.20.58.340">
    <property type="entry name" value="Magnesium transport protein CorA, transmembrane region"/>
    <property type="match status" value="1"/>
</dbReference>
<feature type="compositionally biased region" description="Basic and acidic residues" evidence="5">
    <location>
        <begin position="1492"/>
        <end position="1502"/>
    </location>
</feature>
<feature type="compositionally biased region" description="Polar residues" evidence="5">
    <location>
        <begin position="1093"/>
        <end position="1111"/>
    </location>
</feature>
<dbReference type="InParanoid" id="A0A084Q9A2"/>
<feature type="region of interest" description="Disordered" evidence="5">
    <location>
        <begin position="626"/>
        <end position="1063"/>
    </location>
</feature>
<evidence type="ECO:0000256" key="5">
    <source>
        <dbReference type="SAM" id="MobiDB-lite"/>
    </source>
</evidence>
<dbReference type="Proteomes" id="UP000028524">
    <property type="component" value="Unassembled WGS sequence"/>
</dbReference>
<feature type="transmembrane region" description="Helical" evidence="6">
    <location>
        <begin position="1950"/>
        <end position="1971"/>
    </location>
</feature>
<sequence length="2139" mass="237618">MPRPAYVESVAEVDDDRTPPNNDLNPGLDGGIVQAVYPAPIIDSTHDDSTENYHHVSGTRGDGRYSADLPIQYAERNTRPSPPRPLRADSRSIISVRPPSLPRDRLRRRHSYSSSDAADADAEMSKAEHERIFGARPIQSTTYSRHSRSKYLAEPETQWVRPELPELPWDNGVEEKLGSRKTQARQTGNFSRDYQDEWDSTFAYGRRDKYADDYRRSYRRSATSPPPPPPPPPPRSPVRSRRRGSYSQGLGDDAFAYGGFSGDGKCFRQVETDGLSVTLQVKRNNETRASVAQKPDGDGRSAILEALAWRQPKTNLPQAGATCDLLAIHAIEYSVGQGGQSKTVLVCPGGPQKHDTASGAVQLRWLLVLNCHYIPNDLLSVALTALDEVETRFARTSEHGSYIEPGAILRFVGKYLGGKPRSHGKPTETEPVIFLSSPHLQLQKAATRSATDDGYGPRTLLQSLYGYDVGGDRESSQVIKKSGISKQLLHVSQLWCLLIGSSILITFSDQSAQTIRGDTVSVDDRSWGSEPITLHIFDMYGRTYNTVVDPAYTYVDLLRHAVALVQGDASDALAYELLCTDNEVLTPPKWLELLQSPSSQPLLLSLQRGMIDDWFAVAKPRSLFPPFPPASDGSYGDRSRRPTPPVVQHRDLYSGARTPYDDQPWERGRESEPGGDHPEWQSEGSRDRIYEKPRSHHQGRRERSSSSRASSTSSLGRGIPKRRPSVSLSGRLQDGASPSQRDSIGDDDRSPRDRRSHRHSGTSRLRSASTSTSYRAYKDSRVPRDSDETPPAGPSTGCIHKSDTGHVFSTPPQEADPQGRGSNANQSSPDEEVKSRPNAPLSDDENSFREKSSKQRSEVDKGLRDRPNPNPNRSARQKTRQFERSTLQSPGVSATHSDSYGAGETVVSSPNQTVPDQGNDPAHEQSSPKNMQKNLDSAPGDQAPVAAAETARHLSEAIGISSTVRGTEPGKEPIRSDEQQESQDRNSHNQDQSRTKRSDITYHFGHNSSSDSDNSRKGLDSSSSNIRTRRYRDVPSRRPYSVQNTDWAVDYGGRREPRDISYKTTATEYDYYKSAQGRSAVGPPSHRPPVALGQTTFNPYNGTSRYDSRTNPYDGRYAYPSSRRKEESLPGGRTWVENVENTAQVANDVSEDEEPEIFDLDTASENRGQTSEENTVATDDGYMTSSTSNETSFSEQRSEKKRARGGDNPDPSITGERGAVLRSDATDEPGDCTEEAELRSSVPEPPIASTRPSSNSDTDQVIFNRRHDSLPRSVQTYRRQGIPDRDAIHITEVSQMTPVARAAPLQDVYTYFTTDKHHTRRGANVRFAIDAGPGEEKAKKSRARYLSNRDAAVTSNESAGHTSYVSSPFLTWRLRSETGERAPEEVEKTMMKVLGAINKTLLEGDYGKLYGRGYSCTLSDLMQRHQHLSNDLEVKDPVPNPNEVHIDNHDSSNMPTKPAGNPFDSVYHASGGNVDGDVGAGSEAREPPGCGRDSEKQSRDDTATTSESPGIESTAHSDNCTPSHHKPPGTVHAMTHDKVLMQQLLEISREILQAFLPRSGSPVTHHVAVRFWGAVDSIFRHLLWDTRKTRATDGPAYVVSKFDVMPASPSGSALSPLIPWQECASCRARTHYATVNSALEHLHAAHFGCSGKANRPFDDPCFVWIRHPWDGGYKTTTPGVGVSGSVEQFIVDLIPLRNYVQELQLLTAQLQGRKTTRPHLPNNLVLAFQQILTIVIADGSTGQNPDLISRKMRELRDMEEGARYSAQNMLQDAKKDIVLLGSTSRDVNSLGAESVGAEFLVLNLITNMQNRKILGNVLPLPTKNNLDADYIQLYRDYSANLRFRANRRPQRRLFLDINALQEEMAALVVVNAAQKTLLEKYLKLTSPQSFRKTTQTRMRLHSTEREFSRKQQRILDTRDTQINDLADSSRYLKEQVKQTIEIVEEDHGKAIRVFTIVTLFFLPLSFVSSFMGMNTTDIRDMEWNQRIFWATSVPVTVAVPLKHEKTAPELQWNTLTEHTIKGWLYWGLVLLVSWAASFIIAEVIPFFSSLLSIMSPLFNCWFGFILWGLGYFCMRNADREAGTQRQPVLDYLSVTLNVVIMLTGLLYLTLGTYVSVQGIIDQYSAGTVGGVFSSAGNGT</sequence>
<feature type="compositionally biased region" description="Polar residues" evidence="5">
    <location>
        <begin position="906"/>
        <end position="916"/>
    </location>
</feature>
<feature type="compositionally biased region" description="Basic and acidic residues" evidence="5">
    <location>
        <begin position="846"/>
        <end position="867"/>
    </location>
</feature>
<feature type="compositionally biased region" description="Polar residues" evidence="5">
    <location>
        <begin position="1163"/>
        <end position="1177"/>
    </location>
</feature>
<name>A0A084Q9A2_STAC4</name>
<evidence type="ECO:0000313" key="7">
    <source>
        <dbReference type="EMBL" id="KFA60537.1"/>
    </source>
</evidence>
<accession>A0A084Q9A2</accession>
<feature type="compositionally biased region" description="Polar residues" evidence="5">
    <location>
        <begin position="924"/>
        <end position="935"/>
    </location>
</feature>
<feature type="compositionally biased region" description="Basic and acidic residues" evidence="5">
    <location>
        <begin position="776"/>
        <end position="787"/>
    </location>
</feature>
<feature type="transmembrane region" description="Helical" evidence="6">
    <location>
        <begin position="2053"/>
        <end position="2073"/>
    </location>
</feature>
<feature type="region of interest" description="Disordered" evidence="5">
    <location>
        <begin position="1432"/>
        <end position="1531"/>
    </location>
</feature>
<keyword evidence="4 6" id="KW-0472">Membrane</keyword>